<evidence type="ECO:0000313" key="2">
    <source>
        <dbReference type="EMBL" id="KXN71211.1"/>
    </source>
</evidence>
<keyword evidence="3" id="KW-1185">Reference proteome</keyword>
<sequence length="147" mass="16472">MRPTLLGYCFIDPLLDQSSRYGYLFVLVVGIIAIVIIVANYCILCRMGLKMGSYIGSEELQIDKNSIVEKSVIIVIVKSLTIALAYIFTITPKIISVAVQVVTQKPMDPLFQLVADFLFALNTIPNLLTTVLLNSVIRERLKFILFK</sequence>
<keyword evidence="1" id="KW-1133">Transmembrane helix</keyword>
<dbReference type="Proteomes" id="UP000070444">
    <property type="component" value="Unassembled WGS sequence"/>
</dbReference>
<proteinExistence type="predicted"/>
<evidence type="ECO:0000256" key="1">
    <source>
        <dbReference type="SAM" id="Phobius"/>
    </source>
</evidence>
<feature type="transmembrane region" description="Helical" evidence="1">
    <location>
        <begin position="110"/>
        <end position="137"/>
    </location>
</feature>
<dbReference type="SUPFAM" id="SSF81321">
    <property type="entry name" value="Family A G protein-coupled receptor-like"/>
    <property type="match status" value="1"/>
</dbReference>
<reference evidence="2 3" key="1">
    <citation type="journal article" date="2015" name="Genome Biol. Evol.">
        <title>Phylogenomic analyses indicate that early fungi evolved digesting cell walls of algal ancestors of land plants.</title>
        <authorList>
            <person name="Chang Y."/>
            <person name="Wang S."/>
            <person name="Sekimoto S."/>
            <person name="Aerts A.L."/>
            <person name="Choi C."/>
            <person name="Clum A."/>
            <person name="LaButti K.M."/>
            <person name="Lindquist E.A."/>
            <person name="Yee Ngan C."/>
            <person name="Ohm R.A."/>
            <person name="Salamov A.A."/>
            <person name="Grigoriev I.V."/>
            <person name="Spatafora J.W."/>
            <person name="Berbee M.L."/>
        </authorList>
    </citation>
    <scope>NUCLEOTIDE SEQUENCE [LARGE SCALE GENOMIC DNA]</scope>
    <source>
        <strain evidence="2 3">NRRL 28638</strain>
    </source>
</reference>
<organism evidence="2 3">
    <name type="scientific">Conidiobolus coronatus (strain ATCC 28846 / CBS 209.66 / NRRL 28638)</name>
    <name type="common">Delacroixia coronata</name>
    <dbReference type="NCBI Taxonomy" id="796925"/>
    <lineage>
        <taxon>Eukaryota</taxon>
        <taxon>Fungi</taxon>
        <taxon>Fungi incertae sedis</taxon>
        <taxon>Zoopagomycota</taxon>
        <taxon>Entomophthoromycotina</taxon>
        <taxon>Entomophthoromycetes</taxon>
        <taxon>Entomophthorales</taxon>
        <taxon>Ancylistaceae</taxon>
        <taxon>Conidiobolus</taxon>
    </lineage>
</organism>
<accession>A0A137P8F3</accession>
<feature type="transmembrane region" description="Helical" evidence="1">
    <location>
        <begin position="20"/>
        <end position="44"/>
    </location>
</feature>
<dbReference type="Gene3D" id="1.20.1070.10">
    <property type="entry name" value="Rhodopsin 7-helix transmembrane proteins"/>
    <property type="match status" value="1"/>
</dbReference>
<dbReference type="AlphaFoldDB" id="A0A137P8F3"/>
<protein>
    <submittedName>
        <fullName evidence="2">Uncharacterized protein</fullName>
    </submittedName>
</protein>
<keyword evidence="1" id="KW-0812">Transmembrane</keyword>
<keyword evidence="1" id="KW-0472">Membrane</keyword>
<evidence type="ECO:0000313" key="3">
    <source>
        <dbReference type="Proteomes" id="UP000070444"/>
    </source>
</evidence>
<gene>
    <name evidence="2" type="ORF">CONCODRAFT_6103</name>
</gene>
<dbReference type="EMBL" id="KQ964480">
    <property type="protein sequence ID" value="KXN71211.1"/>
    <property type="molecule type" value="Genomic_DNA"/>
</dbReference>
<name>A0A137P8F3_CONC2</name>